<protein>
    <recommendedName>
        <fullName evidence="5">VPLPA-CTERM protein sorting domain-containing protein</fullName>
    </recommendedName>
</protein>
<feature type="chain" id="PRO_5011697500" description="VPLPA-CTERM protein sorting domain-containing protein" evidence="2">
    <location>
        <begin position="23"/>
        <end position="270"/>
    </location>
</feature>
<dbReference type="AlphaFoldDB" id="A0A1H7WYZ4"/>
<dbReference type="OrthoDB" id="5521290at2"/>
<name>A0A1H7WYZ4_9BACT</name>
<dbReference type="Proteomes" id="UP000198744">
    <property type="component" value="Unassembled WGS sequence"/>
</dbReference>
<evidence type="ECO:0000256" key="2">
    <source>
        <dbReference type="SAM" id="SignalP"/>
    </source>
</evidence>
<evidence type="ECO:0000313" key="4">
    <source>
        <dbReference type="Proteomes" id="UP000198744"/>
    </source>
</evidence>
<dbReference type="InterPro" id="IPR038765">
    <property type="entry name" value="Papain-like_cys_pep_sf"/>
</dbReference>
<accession>A0A1H7WYZ4</accession>
<keyword evidence="1" id="KW-1133">Transmembrane helix</keyword>
<organism evidence="3 4">
    <name type="scientific">Syntrophus gentianae</name>
    <dbReference type="NCBI Taxonomy" id="43775"/>
    <lineage>
        <taxon>Bacteria</taxon>
        <taxon>Pseudomonadati</taxon>
        <taxon>Thermodesulfobacteriota</taxon>
        <taxon>Syntrophia</taxon>
        <taxon>Syntrophales</taxon>
        <taxon>Syntrophaceae</taxon>
        <taxon>Syntrophus</taxon>
    </lineage>
</organism>
<feature type="transmembrane region" description="Helical" evidence="1">
    <location>
        <begin position="245"/>
        <end position="264"/>
    </location>
</feature>
<keyword evidence="1" id="KW-0812">Transmembrane</keyword>
<keyword evidence="4" id="KW-1185">Reference proteome</keyword>
<evidence type="ECO:0000256" key="1">
    <source>
        <dbReference type="SAM" id="Phobius"/>
    </source>
</evidence>
<dbReference type="SUPFAM" id="SSF54001">
    <property type="entry name" value="Cysteine proteinases"/>
    <property type="match status" value="1"/>
</dbReference>
<dbReference type="Gene3D" id="3.90.70.10">
    <property type="entry name" value="Cysteine proteinases"/>
    <property type="match status" value="1"/>
</dbReference>
<dbReference type="EMBL" id="FOBS01000008">
    <property type="protein sequence ID" value="SEM26753.1"/>
    <property type="molecule type" value="Genomic_DNA"/>
</dbReference>
<evidence type="ECO:0008006" key="5">
    <source>
        <dbReference type="Google" id="ProtNLM"/>
    </source>
</evidence>
<keyword evidence="2" id="KW-0732">Signal</keyword>
<proteinExistence type="predicted"/>
<dbReference type="RefSeq" id="WP_093883114.1">
    <property type="nucleotide sequence ID" value="NZ_FOBS01000008.1"/>
</dbReference>
<dbReference type="STRING" id="43775.SAMN04489760_108115"/>
<gene>
    <name evidence="3" type="ORF">SAMN04489760_108115</name>
</gene>
<sequence>MKKHAILFLILVVLFIAVPSFASVTNYFGYTTYGGTWSDADKTYSNSDDDYMCWAAAASNILSWAGWSTSLYSSADSIFAAFQEYWTDQGGLMSYGWDWWFTGATPSYGTSASYVYVSGGGGYYKSLFESLSLNFADYYHEETNAGSMMSAIATYLTSGYGTTIGIYKAIGNSITGHALTVWGYAYDGNEYTGIWVTDSDDYGSSDSLTYYDVEYKNGKWYLEGYNGYYIGVVEALDRNTSSSAVPIPAAIWLFSSGLLGLIGFRKKIAH</sequence>
<feature type="signal peptide" evidence="2">
    <location>
        <begin position="1"/>
        <end position="22"/>
    </location>
</feature>
<keyword evidence="1" id="KW-0472">Membrane</keyword>
<reference evidence="3 4" key="1">
    <citation type="submission" date="2016-10" db="EMBL/GenBank/DDBJ databases">
        <authorList>
            <person name="de Groot N.N."/>
        </authorList>
    </citation>
    <scope>NUCLEOTIDE SEQUENCE [LARGE SCALE GENOMIC DNA]</scope>
    <source>
        <strain evidence="3 4">DSM 8423</strain>
    </source>
</reference>
<evidence type="ECO:0000313" key="3">
    <source>
        <dbReference type="EMBL" id="SEM26753.1"/>
    </source>
</evidence>